<dbReference type="PRINTS" id="PR01210">
    <property type="entry name" value="GGTRANSPTASE"/>
</dbReference>
<dbReference type="Gene3D" id="3.60.20.40">
    <property type="match status" value="1"/>
</dbReference>
<evidence type="ECO:0000313" key="5">
    <source>
        <dbReference type="EMBL" id="QDH14336.1"/>
    </source>
</evidence>
<dbReference type="GO" id="GO:0016740">
    <property type="term" value="F:transferase activity"/>
    <property type="evidence" value="ECO:0007669"/>
    <property type="project" value="UniProtKB-KW"/>
</dbReference>
<dbReference type="SUPFAM" id="SSF56235">
    <property type="entry name" value="N-terminal nucleophile aminohydrolases (Ntn hydrolases)"/>
    <property type="match status" value="1"/>
</dbReference>
<dbReference type="AlphaFoldDB" id="A0A4Y6UCY2"/>
<dbReference type="InterPro" id="IPR051792">
    <property type="entry name" value="GGT_bact"/>
</dbReference>
<comment type="similarity">
    <text evidence="1">Belongs to the gamma-glutamyltransferase family.</text>
</comment>
<dbReference type="InterPro" id="IPR043137">
    <property type="entry name" value="GGT_ssub_C"/>
</dbReference>
<dbReference type="PANTHER" id="PTHR43199">
    <property type="entry name" value="GLUTATHIONE HYDROLASE"/>
    <property type="match status" value="1"/>
</dbReference>
<gene>
    <name evidence="5" type="ORF">E3E12_03380</name>
</gene>
<reference evidence="5 6" key="1">
    <citation type="submission" date="2019-03" db="EMBL/GenBank/DDBJ databases">
        <title>The complete genome sequence of Swingsia_sp. F3b2 LMG30590(T).</title>
        <authorList>
            <person name="Chua K.-O."/>
            <person name="Chan K.-G."/>
            <person name="See-Too W.-S."/>
        </authorList>
    </citation>
    <scope>NUCLEOTIDE SEQUENCE [LARGE SCALE GENOMIC DNA]</scope>
    <source>
        <strain evidence="5 6">F3b2</strain>
    </source>
</reference>
<evidence type="ECO:0000256" key="2">
    <source>
        <dbReference type="ARBA" id="ARBA00022679"/>
    </source>
</evidence>
<dbReference type="InterPro" id="IPR029055">
    <property type="entry name" value="Ntn_hydrolases_N"/>
</dbReference>
<dbReference type="PANTHER" id="PTHR43199:SF1">
    <property type="entry name" value="GLUTATHIONE HYDROLASE PROENZYME"/>
    <property type="match status" value="1"/>
</dbReference>
<dbReference type="Proteomes" id="UP000318709">
    <property type="component" value="Chromosome"/>
</dbReference>
<keyword evidence="4" id="KW-0865">Zymogen</keyword>
<protein>
    <submittedName>
        <fullName evidence="5">Gamma-glutamyltranspeptidase</fullName>
    </submittedName>
</protein>
<evidence type="ECO:0000313" key="6">
    <source>
        <dbReference type="Proteomes" id="UP000318709"/>
    </source>
</evidence>
<proteinExistence type="inferred from homology"/>
<keyword evidence="3" id="KW-0378">Hydrolase</keyword>
<dbReference type="KEGG" id="swf:E3E12_03380"/>
<keyword evidence="6" id="KW-1185">Reference proteome</keyword>
<accession>A0A4Y6UCY2</accession>
<evidence type="ECO:0000256" key="3">
    <source>
        <dbReference type="ARBA" id="ARBA00022801"/>
    </source>
</evidence>
<evidence type="ECO:0000256" key="1">
    <source>
        <dbReference type="ARBA" id="ARBA00009381"/>
    </source>
</evidence>
<name>A0A4Y6UCY2_9PROT</name>
<keyword evidence="2" id="KW-0808">Transferase</keyword>
<dbReference type="EMBL" id="CP038231">
    <property type="protein sequence ID" value="QDH14336.1"/>
    <property type="molecule type" value="Genomic_DNA"/>
</dbReference>
<sequence>MGRLQARAAQFAGRGALIGAALAAVAGCSAIQSARYHLFGPTGPNSGTVAGAGGGSVVADEPQAALVGRDVLARGGNAADAAAATGLALGVTLPSRASYGGGGVCLVARPGQLGQTVTFTGLENPMAAPFQGHGERPAMTPMTIRGLYLLQNNFGTVDFNDLLAPAIQLATHGTTMSQALSDDLQRVALSFLADEQARSVFTKHGNVVLTVGDELLQPRLGAFLSRLALTGVGDLYNGALSEVYVNQANNAGAGLTRDDMRHALAHTEGALEAGVGNAHVSFSGTPNYGGLAAAMSFMRHVPAQSAAAAWAQSRQHGLPAAQAFLTDGSVSPTSLPALPASTSFVVTDRKGMAVSCALSENNLFGTGRMAGSTGVVLGASPRLYPMPLLASAIIHDRQGRLMGALAASGQNDAAQAVADAASRMAAGQMPDMVFQKGGAARLNAITCSQNPQNLCTGLADPRGHGLASTAGAHAHLDRRHPGLGSEDQLLAHPVTETVAQ</sequence>
<evidence type="ECO:0000256" key="4">
    <source>
        <dbReference type="ARBA" id="ARBA00023145"/>
    </source>
</evidence>
<dbReference type="PROSITE" id="PS51257">
    <property type="entry name" value="PROKAR_LIPOPROTEIN"/>
    <property type="match status" value="1"/>
</dbReference>
<dbReference type="Pfam" id="PF01019">
    <property type="entry name" value="G_glu_transpept"/>
    <property type="match status" value="1"/>
</dbReference>
<dbReference type="GO" id="GO:0016787">
    <property type="term" value="F:hydrolase activity"/>
    <property type="evidence" value="ECO:0007669"/>
    <property type="project" value="UniProtKB-KW"/>
</dbReference>
<organism evidence="5 6">
    <name type="scientific">Formicincola oecophyllae</name>
    <dbReference type="NCBI Taxonomy" id="2558361"/>
    <lineage>
        <taxon>Bacteria</taxon>
        <taxon>Pseudomonadati</taxon>
        <taxon>Pseudomonadota</taxon>
        <taxon>Alphaproteobacteria</taxon>
        <taxon>Acetobacterales</taxon>
        <taxon>Acetobacteraceae</taxon>
        <taxon>Formicincola</taxon>
    </lineage>
</organism>
<dbReference type="OrthoDB" id="9781342at2"/>